<accession>A0A382XN49</accession>
<dbReference type="PRINTS" id="PR01805">
    <property type="entry name" value="VACJLIPOPROT"/>
</dbReference>
<organism evidence="2">
    <name type="scientific">marine metagenome</name>
    <dbReference type="NCBI Taxonomy" id="408172"/>
    <lineage>
        <taxon>unclassified sequences</taxon>
        <taxon>metagenomes</taxon>
        <taxon>ecological metagenomes</taxon>
    </lineage>
</organism>
<feature type="non-terminal residue" evidence="2">
    <location>
        <position position="1"/>
    </location>
</feature>
<name>A0A382XN49_9ZZZZ</name>
<dbReference type="GO" id="GO:0016020">
    <property type="term" value="C:membrane"/>
    <property type="evidence" value="ECO:0007669"/>
    <property type="project" value="InterPro"/>
</dbReference>
<proteinExistence type="predicted"/>
<dbReference type="EMBL" id="UINC01168955">
    <property type="protein sequence ID" value="SVD72259.1"/>
    <property type="molecule type" value="Genomic_DNA"/>
</dbReference>
<evidence type="ECO:0008006" key="3">
    <source>
        <dbReference type="Google" id="ProtNLM"/>
    </source>
</evidence>
<gene>
    <name evidence="2" type="ORF">METZ01_LOCUS425113</name>
</gene>
<dbReference type="PANTHER" id="PTHR30035:SF3">
    <property type="entry name" value="INTERMEMBRANE PHOSPHOLIPID TRANSPORT SYSTEM LIPOPROTEIN MLAA"/>
    <property type="match status" value="1"/>
</dbReference>
<evidence type="ECO:0000313" key="2">
    <source>
        <dbReference type="EMBL" id="SVD72259.1"/>
    </source>
</evidence>
<dbReference type="Pfam" id="PF04333">
    <property type="entry name" value="MlaA"/>
    <property type="match status" value="1"/>
</dbReference>
<evidence type="ECO:0000256" key="1">
    <source>
        <dbReference type="ARBA" id="ARBA00022729"/>
    </source>
</evidence>
<dbReference type="AlphaFoldDB" id="A0A382XN49"/>
<sequence>LLLNQKLDKAIATPVAMFYGKITPDIVELGIYNAISNIDDINISINNILQGKFKDGFSDALRFTINSSIGLGGFIDVASKMGFKKHDEDFGQTLAVWGVPHGPYIMLPGLGPSSLRDTIGMIPDAFLSPSILLDHEPTIYSLKFLDLIDTRARYLGLETIVIGEEYLFIKDAYYQNREYDTFDGNVEDNFDTFDEWDSDDPDN</sequence>
<protein>
    <recommendedName>
        <fullName evidence="3">VacJ family lipoprotein</fullName>
    </recommendedName>
</protein>
<dbReference type="GO" id="GO:0120010">
    <property type="term" value="P:intermembrane phospholipid transfer"/>
    <property type="evidence" value="ECO:0007669"/>
    <property type="project" value="TreeGrafter"/>
</dbReference>
<dbReference type="InterPro" id="IPR007428">
    <property type="entry name" value="MlaA"/>
</dbReference>
<dbReference type="PANTHER" id="PTHR30035">
    <property type="entry name" value="LIPOPROTEIN VACJ-RELATED"/>
    <property type="match status" value="1"/>
</dbReference>
<keyword evidence="1" id="KW-0732">Signal</keyword>
<reference evidence="2" key="1">
    <citation type="submission" date="2018-05" db="EMBL/GenBank/DDBJ databases">
        <authorList>
            <person name="Lanie J.A."/>
            <person name="Ng W.-L."/>
            <person name="Kazmierczak K.M."/>
            <person name="Andrzejewski T.M."/>
            <person name="Davidsen T.M."/>
            <person name="Wayne K.J."/>
            <person name="Tettelin H."/>
            <person name="Glass J.I."/>
            <person name="Rusch D."/>
            <person name="Podicherti R."/>
            <person name="Tsui H.-C.T."/>
            <person name="Winkler M.E."/>
        </authorList>
    </citation>
    <scope>NUCLEOTIDE SEQUENCE</scope>
</reference>